<keyword evidence="2" id="KW-1185">Reference proteome</keyword>
<name>A0A699YSR9_HAELA</name>
<dbReference type="AlphaFoldDB" id="A0A699YSR9"/>
<evidence type="ECO:0000313" key="2">
    <source>
        <dbReference type="Proteomes" id="UP000485058"/>
    </source>
</evidence>
<sequence length="84" mass="8960">ARVGTGPTTHDVLGGLQMSAISPETFDVNEDPSYGIMSPLEGNIWQLGGIPSPCQAHAPAQLSNHLPKGLVSHSWQARQLQTCR</sequence>
<protein>
    <submittedName>
        <fullName evidence="1">Uncharacterized protein</fullName>
    </submittedName>
</protein>
<evidence type="ECO:0000313" key="1">
    <source>
        <dbReference type="EMBL" id="GFH06152.1"/>
    </source>
</evidence>
<comment type="caution">
    <text evidence="1">The sequence shown here is derived from an EMBL/GenBank/DDBJ whole genome shotgun (WGS) entry which is preliminary data.</text>
</comment>
<reference evidence="1 2" key="1">
    <citation type="submission" date="2020-02" db="EMBL/GenBank/DDBJ databases">
        <title>Draft genome sequence of Haematococcus lacustris strain NIES-144.</title>
        <authorList>
            <person name="Morimoto D."/>
            <person name="Nakagawa S."/>
            <person name="Yoshida T."/>
            <person name="Sawayama S."/>
        </authorList>
    </citation>
    <scope>NUCLEOTIDE SEQUENCE [LARGE SCALE GENOMIC DNA]</scope>
    <source>
        <strain evidence="1 2">NIES-144</strain>
    </source>
</reference>
<organism evidence="1 2">
    <name type="scientific">Haematococcus lacustris</name>
    <name type="common">Green alga</name>
    <name type="synonym">Haematococcus pluvialis</name>
    <dbReference type="NCBI Taxonomy" id="44745"/>
    <lineage>
        <taxon>Eukaryota</taxon>
        <taxon>Viridiplantae</taxon>
        <taxon>Chlorophyta</taxon>
        <taxon>core chlorophytes</taxon>
        <taxon>Chlorophyceae</taxon>
        <taxon>CS clade</taxon>
        <taxon>Chlamydomonadales</taxon>
        <taxon>Haematococcaceae</taxon>
        <taxon>Haematococcus</taxon>
    </lineage>
</organism>
<proteinExistence type="predicted"/>
<dbReference type="EMBL" id="BLLF01000024">
    <property type="protein sequence ID" value="GFH06152.1"/>
    <property type="molecule type" value="Genomic_DNA"/>
</dbReference>
<gene>
    <name evidence="1" type="ORF">HaLaN_00732</name>
</gene>
<dbReference type="Proteomes" id="UP000485058">
    <property type="component" value="Unassembled WGS sequence"/>
</dbReference>
<accession>A0A699YSR9</accession>
<feature type="non-terminal residue" evidence="1">
    <location>
        <position position="1"/>
    </location>
</feature>